<dbReference type="PANTHER" id="PTHR45138">
    <property type="entry name" value="REGULATORY COMPONENTS OF SENSORY TRANSDUCTION SYSTEM"/>
    <property type="match status" value="1"/>
</dbReference>
<sequence length="77" mass="8892">MERTVFFRHMIENEAIPTVGKVTISIGLTDTSSHESILQIIERADQAFYEAKRQGRNKVVVWPYQQDGKIDDLKPNM</sequence>
<dbReference type="PANTHER" id="PTHR45138:SF9">
    <property type="entry name" value="DIGUANYLATE CYCLASE DGCM-RELATED"/>
    <property type="match status" value="1"/>
</dbReference>
<dbReference type="RefSeq" id="WP_089831891.1">
    <property type="nucleotide sequence ID" value="NZ_BJWI01000012.1"/>
</dbReference>
<dbReference type="Gene3D" id="3.30.70.270">
    <property type="match status" value="1"/>
</dbReference>
<evidence type="ECO:0000313" key="3">
    <source>
        <dbReference type="Proteomes" id="UP000242243"/>
    </source>
</evidence>
<proteinExistence type="predicted"/>
<name>A0A1I5PSQ8_9BACI</name>
<protein>
    <submittedName>
        <fullName evidence="2">Diguanylate cyclase (GGDEF) domain-containing protein</fullName>
    </submittedName>
</protein>
<dbReference type="OrthoDB" id="9759607at2"/>
<evidence type="ECO:0000313" key="2">
    <source>
        <dbReference type="EMBL" id="SFP37148.1"/>
    </source>
</evidence>
<dbReference type="InterPro" id="IPR043128">
    <property type="entry name" value="Rev_trsase/Diguanyl_cyclase"/>
</dbReference>
<accession>A0A1I5PSQ8</accession>
<gene>
    <name evidence="2" type="ORF">SAMN05421839_11649</name>
</gene>
<dbReference type="STRING" id="306540.SAMN05421839_11649"/>
<evidence type="ECO:0000259" key="1">
    <source>
        <dbReference type="PROSITE" id="PS50887"/>
    </source>
</evidence>
<dbReference type="AlphaFoldDB" id="A0A1I5PSQ8"/>
<dbReference type="InterPro" id="IPR029787">
    <property type="entry name" value="Nucleotide_cyclase"/>
</dbReference>
<dbReference type="SUPFAM" id="SSF55073">
    <property type="entry name" value="Nucleotide cyclase"/>
    <property type="match status" value="1"/>
</dbReference>
<dbReference type="PROSITE" id="PS50887">
    <property type="entry name" value="GGDEF"/>
    <property type="match status" value="1"/>
</dbReference>
<reference evidence="2 3" key="1">
    <citation type="submission" date="2016-10" db="EMBL/GenBank/DDBJ databases">
        <authorList>
            <person name="de Groot N.N."/>
        </authorList>
    </citation>
    <scope>NUCLEOTIDE SEQUENCE [LARGE SCALE GENOMIC DNA]</scope>
    <source>
        <strain evidence="2 3">DSM 17073</strain>
    </source>
</reference>
<dbReference type="Pfam" id="PF00990">
    <property type="entry name" value="GGDEF"/>
    <property type="match status" value="1"/>
</dbReference>
<dbReference type="GO" id="GO:0052621">
    <property type="term" value="F:diguanylate cyclase activity"/>
    <property type="evidence" value="ECO:0007669"/>
    <property type="project" value="TreeGrafter"/>
</dbReference>
<dbReference type="EMBL" id="FOXC01000016">
    <property type="protein sequence ID" value="SFP37148.1"/>
    <property type="molecule type" value="Genomic_DNA"/>
</dbReference>
<dbReference type="InterPro" id="IPR000160">
    <property type="entry name" value="GGDEF_dom"/>
</dbReference>
<organism evidence="2 3">
    <name type="scientific">Halolactibacillus halophilus</name>
    <dbReference type="NCBI Taxonomy" id="306540"/>
    <lineage>
        <taxon>Bacteria</taxon>
        <taxon>Bacillati</taxon>
        <taxon>Bacillota</taxon>
        <taxon>Bacilli</taxon>
        <taxon>Bacillales</taxon>
        <taxon>Bacillaceae</taxon>
        <taxon>Halolactibacillus</taxon>
    </lineage>
</organism>
<feature type="domain" description="GGDEF" evidence="1">
    <location>
        <begin position="1"/>
        <end position="64"/>
    </location>
</feature>
<dbReference type="Proteomes" id="UP000242243">
    <property type="component" value="Unassembled WGS sequence"/>
</dbReference>
<dbReference type="InterPro" id="IPR050469">
    <property type="entry name" value="Diguanylate_Cyclase"/>
</dbReference>